<dbReference type="AlphaFoldDB" id="A0AAU9JXW3"/>
<feature type="transmembrane region" description="Helical" evidence="1">
    <location>
        <begin position="173"/>
        <end position="192"/>
    </location>
</feature>
<evidence type="ECO:0000313" key="2">
    <source>
        <dbReference type="EMBL" id="CAG9329362.1"/>
    </source>
</evidence>
<feature type="transmembrane region" description="Helical" evidence="1">
    <location>
        <begin position="300"/>
        <end position="324"/>
    </location>
</feature>
<evidence type="ECO:0000313" key="3">
    <source>
        <dbReference type="Proteomes" id="UP001162131"/>
    </source>
</evidence>
<feature type="transmembrane region" description="Helical" evidence="1">
    <location>
        <begin position="336"/>
        <end position="356"/>
    </location>
</feature>
<accession>A0AAU9JXW3</accession>
<keyword evidence="1" id="KW-0472">Membrane</keyword>
<keyword evidence="1" id="KW-1133">Transmembrane helix</keyword>
<dbReference type="Proteomes" id="UP001162131">
    <property type="component" value="Unassembled WGS sequence"/>
</dbReference>
<feature type="transmembrane region" description="Helical" evidence="1">
    <location>
        <begin position="385"/>
        <end position="406"/>
    </location>
</feature>
<reference evidence="2" key="1">
    <citation type="submission" date="2021-09" db="EMBL/GenBank/DDBJ databases">
        <authorList>
            <consortium name="AG Swart"/>
            <person name="Singh M."/>
            <person name="Singh A."/>
            <person name="Seah K."/>
            <person name="Emmerich C."/>
        </authorList>
    </citation>
    <scope>NUCLEOTIDE SEQUENCE</scope>
    <source>
        <strain evidence="2">ATCC30299</strain>
    </source>
</reference>
<organism evidence="2 3">
    <name type="scientific">Blepharisma stoltei</name>
    <dbReference type="NCBI Taxonomy" id="1481888"/>
    <lineage>
        <taxon>Eukaryota</taxon>
        <taxon>Sar</taxon>
        <taxon>Alveolata</taxon>
        <taxon>Ciliophora</taxon>
        <taxon>Postciliodesmatophora</taxon>
        <taxon>Heterotrichea</taxon>
        <taxon>Heterotrichida</taxon>
        <taxon>Blepharismidae</taxon>
        <taxon>Blepharisma</taxon>
    </lineage>
</organism>
<gene>
    <name evidence="2" type="ORF">BSTOLATCC_MIC48186</name>
</gene>
<keyword evidence="1" id="KW-0812">Transmembrane</keyword>
<sequence length="438" mass="50281">MKPLATQWRSKLMLFLPIKLTFVCLSIMIVSILQKQWATVKTGDESYHMNFLRCTNCKLWTQDWSWRCFRNYMCESDPNLGNCAVYSDGWNATKYFLILEILAFIFGLVLLEKLILAYRNKYFGNTVIVHLAAASMALFHTGAVYVWFSLNHTSWIRSHTNRPHVVAKNGPKLALINTFFAFSAFISVLYLLKKHGNETYASMSLDTKIGKKTAKYWLKLSGALFILGFLSHVIVLGIGRWALRYTFENDTIWQGGLLNCYYCEEGIDNIHWDCLASVTCHFAPNSGTCDFYKDLWKASVSYIIFILIALINFILLAQSFYSILKRRDYGIPFLNYLYAVLLCGFNLIAAISYIWISQAKMFSIECSERVGYDDRPALCPTGGPYTILGSNLFTLPATVIFLIVYYRRVEVEYEMKLEESVIDMNSEDSGIELNIITE</sequence>
<evidence type="ECO:0000256" key="1">
    <source>
        <dbReference type="SAM" id="Phobius"/>
    </source>
</evidence>
<feature type="transmembrane region" description="Helical" evidence="1">
    <location>
        <begin position="12"/>
        <end position="33"/>
    </location>
</feature>
<name>A0AAU9JXW3_9CILI</name>
<keyword evidence="3" id="KW-1185">Reference proteome</keyword>
<feature type="transmembrane region" description="Helical" evidence="1">
    <location>
        <begin position="127"/>
        <end position="148"/>
    </location>
</feature>
<comment type="caution">
    <text evidence="2">The sequence shown here is derived from an EMBL/GenBank/DDBJ whole genome shotgun (WGS) entry which is preliminary data.</text>
</comment>
<feature type="transmembrane region" description="Helical" evidence="1">
    <location>
        <begin position="95"/>
        <end position="115"/>
    </location>
</feature>
<protein>
    <submittedName>
        <fullName evidence="2">Uncharacterized protein</fullName>
    </submittedName>
</protein>
<proteinExistence type="predicted"/>
<dbReference type="EMBL" id="CAJZBQ010000047">
    <property type="protein sequence ID" value="CAG9329362.1"/>
    <property type="molecule type" value="Genomic_DNA"/>
</dbReference>
<feature type="transmembrane region" description="Helical" evidence="1">
    <location>
        <begin position="216"/>
        <end position="243"/>
    </location>
</feature>